<comment type="caution">
    <text evidence="1">The sequence shown here is derived from an EMBL/GenBank/DDBJ whole genome shotgun (WGS) entry which is preliminary data.</text>
</comment>
<reference evidence="1 2" key="1">
    <citation type="journal article" date="2021" name="Nat. Plants">
        <title>The Taxus genome provides insights into paclitaxel biosynthesis.</title>
        <authorList>
            <person name="Xiong X."/>
            <person name="Gou J."/>
            <person name="Liao Q."/>
            <person name="Li Y."/>
            <person name="Zhou Q."/>
            <person name="Bi G."/>
            <person name="Li C."/>
            <person name="Du R."/>
            <person name="Wang X."/>
            <person name="Sun T."/>
            <person name="Guo L."/>
            <person name="Liang H."/>
            <person name="Lu P."/>
            <person name="Wu Y."/>
            <person name="Zhang Z."/>
            <person name="Ro D.K."/>
            <person name="Shang Y."/>
            <person name="Huang S."/>
            <person name="Yan J."/>
        </authorList>
    </citation>
    <scope>NUCLEOTIDE SEQUENCE [LARGE SCALE GENOMIC DNA]</scope>
    <source>
        <strain evidence="1">Ta-2019</strain>
    </source>
</reference>
<feature type="non-terminal residue" evidence="1">
    <location>
        <position position="1"/>
    </location>
</feature>
<feature type="non-terminal residue" evidence="1">
    <location>
        <position position="61"/>
    </location>
</feature>
<protein>
    <submittedName>
        <fullName evidence="1">Uncharacterized protein</fullName>
    </submittedName>
</protein>
<dbReference type="EMBL" id="JAHRHJ020000006">
    <property type="protein sequence ID" value="KAH9313393.1"/>
    <property type="molecule type" value="Genomic_DNA"/>
</dbReference>
<name>A0AA38G1C1_TAXCH</name>
<dbReference type="Proteomes" id="UP000824469">
    <property type="component" value="Unassembled WGS sequence"/>
</dbReference>
<sequence>IGKDLDHLAGRGAAERVRLETMDSLKQAKSKAAEDIIEAVKIEKMGFPDKEVHLAIYALIE</sequence>
<gene>
    <name evidence="1" type="ORF">KI387_044027</name>
</gene>
<proteinExistence type="predicted"/>
<dbReference type="AlphaFoldDB" id="A0AA38G1C1"/>
<accession>A0AA38G1C1</accession>
<evidence type="ECO:0000313" key="2">
    <source>
        <dbReference type="Proteomes" id="UP000824469"/>
    </source>
</evidence>
<organism evidence="1 2">
    <name type="scientific">Taxus chinensis</name>
    <name type="common">Chinese yew</name>
    <name type="synonym">Taxus wallichiana var. chinensis</name>
    <dbReference type="NCBI Taxonomy" id="29808"/>
    <lineage>
        <taxon>Eukaryota</taxon>
        <taxon>Viridiplantae</taxon>
        <taxon>Streptophyta</taxon>
        <taxon>Embryophyta</taxon>
        <taxon>Tracheophyta</taxon>
        <taxon>Spermatophyta</taxon>
        <taxon>Pinopsida</taxon>
        <taxon>Pinidae</taxon>
        <taxon>Conifers II</taxon>
        <taxon>Cupressales</taxon>
        <taxon>Taxaceae</taxon>
        <taxon>Taxus</taxon>
    </lineage>
</organism>
<evidence type="ECO:0000313" key="1">
    <source>
        <dbReference type="EMBL" id="KAH9313393.1"/>
    </source>
</evidence>
<keyword evidence="2" id="KW-1185">Reference proteome</keyword>